<keyword evidence="1" id="KW-0812">Transmembrane</keyword>
<evidence type="ECO:0000313" key="2">
    <source>
        <dbReference type="EMBL" id="TGY70091.1"/>
    </source>
</evidence>
<organism evidence="2 3">
    <name type="scientific">Phocaeicola sartorii</name>
    <dbReference type="NCBI Taxonomy" id="671267"/>
    <lineage>
        <taxon>Bacteria</taxon>
        <taxon>Pseudomonadati</taxon>
        <taxon>Bacteroidota</taxon>
        <taxon>Bacteroidia</taxon>
        <taxon>Bacteroidales</taxon>
        <taxon>Bacteroidaceae</taxon>
        <taxon>Phocaeicola</taxon>
    </lineage>
</organism>
<sequence length="109" mass="12626">MMKNDDKLIKNFMLANKHEIEDNGFSRRVIRRLPQQAKRLSDMLSVACAIVCCTFFYIFNGFEVLYQAISDIITSQAYYLISDTNFQSWVIATVVLAIIGVQRVCSFKW</sequence>
<dbReference type="Proteomes" id="UP000310760">
    <property type="component" value="Unassembled WGS sequence"/>
</dbReference>
<dbReference type="EMBL" id="SRYJ01000022">
    <property type="protein sequence ID" value="TGY70091.1"/>
    <property type="molecule type" value="Genomic_DNA"/>
</dbReference>
<keyword evidence="1" id="KW-0472">Membrane</keyword>
<feature type="transmembrane region" description="Helical" evidence="1">
    <location>
        <begin position="40"/>
        <end position="59"/>
    </location>
</feature>
<name>A0A4S2FM54_9BACT</name>
<dbReference type="RefSeq" id="WP_135951708.1">
    <property type="nucleotide sequence ID" value="NZ_CAOOJZ010000004.1"/>
</dbReference>
<proteinExistence type="predicted"/>
<dbReference type="InterPro" id="IPR032129">
    <property type="entry name" value="DUF5056"/>
</dbReference>
<protein>
    <submittedName>
        <fullName evidence="2">DUF5056 domain-containing protein</fullName>
    </submittedName>
</protein>
<gene>
    <name evidence="2" type="ORF">E5339_11115</name>
</gene>
<feature type="transmembrane region" description="Helical" evidence="1">
    <location>
        <begin position="86"/>
        <end position="105"/>
    </location>
</feature>
<evidence type="ECO:0000256" key="1">
    <source>
        <dbReference type="SAM" id="Phobius"/>
    </source>
</evidence>
<reference evidence="2 3" key="1">
    <citation type="submission" date="2019-04" db="EMBL/GenBank/DDBJ databases">
        <title>Microbes associate with the intestines of laboratory mice.</title>
        <authorList>
            <person name="Navarre W."/>
            <person name="Wong E."/>
            <person name="Huang K."/>
            <person name="Tropini C."/>
            <person name="Ng K."/>
            <person name="Yu B."/>
        </authorList>
    </citation>
    <scope>NUCLEOTIDE SEQUENCE [LARGE SCALE GENOMIC DNA]</scope>
    <source>
        <strain evidence="2 3">NM22_B1</strain>
    </source>
</reference>
<evidence type="ECO:0000313" key="3">
    <source>
        <dbReference type="Proteomes" id="UP000310760"/>
    </source>
</evidence>
<accession>A0A4S2FM54</accession>
<dbReference type="AlphaFoldDB" id="A0A4S2FM54"/>
<keyword evidence="1" id="KW-1133">Transmembrane helix</keyword>
<comment type="caution">
    <text evidence="2">The sequence shown here is derived from an EMBL/GenBank/DDBJ whole genome shotgun (WGS) entry which is preliminary data.</text>
</comment>
<dbReference type="Pfam" id="PF16479">
    <property type="entry name" value="DUF5056"/>
    <property type="match status" value="1"/>
</dbReference>